<evidence type="ECO:0000313" key="3">
    <source>
        <dbReference type="Proteomes" id="UP000051017"/>
    </source>
</evidence>
<organism evidence="2 3">
    <name type="scientific">Acidimicrobiia bacterium BACL6 MAG-120924-bin43</name>
    <dbReference type="NCBI Taxonomy" id="1655583"/>
    <lineage>
        <taxon>Bacteria</taxon>
        <taxon>Bacillati</taxon>
        <taxon>Actinomycetota</taxon>
        <taxon>Acidimicrobiia</taxon>
        <taxon>acIV cluster</taxon>
    </lineage>
</organism>
<feature type="compositionally biased region" description="Basic residues" evidence="1">
    <location>
        <begin position="100"/>
        <end position="109"/>
    </location>
</feature>
<accession>A0A0R2QG77</accession>
<sequence>MAMRTECKHFESRTYSTGDTVRKCNLDLAPDAPWRCPEECEKYDRRMVDVAWKRGSVIPSATPVAPESLDDGTAAAILDEAESIINAVFGDVVADMNDKRKNKKKLRDKKNRDKKDKK</sequence>
<reference evidence="2 3" key="1">
    <citation type="submission" date="2015-10" db="EMBL/GenBank/DDBJ databases">
        <title>Metagenome-Assembled Genomes uncover a global brackish microbiome.</title>
        <authorList>
            <person name="Hugerth L.W."/>
            <person name="Larsson J."/>
            <person name="Alneberg J."/>
            <person name="Lindh M.V."/>
            <person name="Legrand C."/>
            <person name="Pinhassi J."/>
            <person name="Andersson A.F."/>
        </authorList>
    </citation>
    <scope>NUCLEOTIDE SEQUENCE [LARGE SCALE GENOMIC DNA]</scope>
    <source>
        <strain evidence="2">BACL6 MAG-120924-bin43</strain>
    </source>
</reference>
<evidence type="ECO:0000313" key="2">
    <source>
        <dbReference type="EMBL" id="KRO49289.1"/>
    </source>
</evidence>
<dbReference type="Proteomes" id="UP000051017">
    <property type="component" value="Unassembled WGS sequence"/>
</dbReference>
<gene>
    <name evidence="2" type="ORF">ABR75_04870</name>
</gene>
<proteinExistence type="predicted"/>
<feature type="region of interest" description="Disordered" evidence="1">
    <location>
        <begin position="99"/>
        <end position="118"/>
    </location>
</feature>
<protein>
    <submittedName>
        <fullName evidence="2">Uncharacterized protein</fullName>
    </submittedName>
</protein>
<dbReference type="AlphaFoldDB" id="A0A0R2QG77"/>
<comment type="caution">
    <text evidence="2">The sequence shown here is derived from an EMBL/GenBank/DDBJ whole genome shotgun (WGS) entry which is preliminary data.</text>
</comment>
<dbReference type="EMBL" id="LIBJ01000023">
    <property type="protein sequence ID" value="KRO49289.1"/>
    <property type="molecule type" value="Genomic_DNA"/>
</dbReference>
<name>A0A0R2QG77_9ACTN</name>
<evidence type="ECO:0000256" key="1">
    <source>
        <dbReference type="SAM" id="MobiDB-lite"/>
    </source>
</evidence>